<evidence type="ECO:0000313" key="3">
    <source>
        <dbReference type="EMBL" id="QNG50746.1"/>
    </source>
</evidence>
<protein>
    <submittedName>
        <fullName evidence="3">MaoC family dehydratase N-terminal domain-containing protein</fullName>
    </submittedName>
</protein>
<dbReference type="InterPro" id="IPR052741">
    <property type="entry name" value="Mitochondrial_HTD2"/>
</dbReference>
<dbReference type="EMBL" id="CP060131">
    <property type="protein sequence ID" value="QNG50746.1"/>
    <property type="molecule type" value="Genomic_DNA"/>
</dbReference>
<proteinExistence type="predicted"/>
<dbReference type="PANTHER" id="PTHR28152">
    <property type="entry name" value="HYDROXYACYL-THIOESTER DEHYDRATASE TYPE 2, MITOCHONDRIAL"/>
    <property type="match status" value="1"/>
</dbReference>
<evidence type="ECO:0000313" key="4">
    <source>
        <dbReference type="Proteomes" id="UP000515728"/>
    </source>
</evidence>
<sequence>MDDLARFLDGWAPAPLVTTARIDPWPGAAFAAVLDQPPPGDELPPMWHGFHLLDHPAQAELGDDGHPAHGRFLPPLPDRRRMFAGGRLEVRTPLRVGDLVTRRSTLVSAVPKSGRSGAMVLVTQRHEFTVDGALVQVEEQDFAYRSQPAGTARALAPAAAGEPPAGPWRLDLTPDAPLLFRFSALTHNTHRIHYDHPYVTGVEGYPGLVVHGPLLALLLLELPRRFAPDRRVTAFSYRLRQPVFAGAAVVASGAPEELGAGEAGRSPAVTGAVTLTDAGARPPVVRRASPGTMDG</sequence>
<feature type="region of interest" description="Disordered" evidence="1">
    <location>
        <begin position="275"/>
        <end position="295"/>
    </location>
</feature>
<dbReference type="Gene3D" id="3.10.129.10">
    <property type="entry name" value="Hotdog Thioesterase"/>
    <property type="match status" value="2"/>
</dbReference>
<dbReference type="Pfam" id="PF13452">
    <property type="entry name" value="FAS1_DH_region"/>
    <property type="match status" value="1"/>
</dbReference>
<dbReference type="RefSeq" id="WP_185717507.1">
    <property type="nucleotide sequence ID" value="NZ_BAAAWI010000001.1"/>
</dbReference>
<evidence type="ECO:0000259" key="2">
    <source>
        <dbReference type="Pfam" id="PF13452"/>
    </source>
</evidence>
<keyword evidence="4" id="KW-1185">Reference proteome</keyword>
<dbReference type="PANTHER" id="PTHR28152:SF1">
    <property type="entry name" value="HYDROXYACYL-THIOESTER DEHYDRATASE TYPE 2, MITOCHONDRIAL"/>
    <property type="match status" value="1"/>
</dbReference>
<dbReference type="SUPFAM" id="SSF54637">
    <property type="entry name" value="Thioesterase/thiol ester dehydrase-isomerase"/>
    <property type="match status" value="2"/>
</dbReference>
<dbReference type="GO" id="GO:0019171">
    <property type="term" value="F:(3R)-hydroxyacyl-[acyl-carrier-protein] dehydratase activity"/>
    <property type="evidence" value="ECO:0007669"/>
    <property type="project" value="TreeGrafter"/>
</dbReference>
<dbReference type="InterPro" id="IPR039569">
    <property type="entry name" value="FAS1-like_DH_region"/>
</dbReference>
<dbReference type="KEGG" id="ppel:H6H00_21370"/>
<organism evidence="3 4">
    <name type="scientific">Pseudonocardia petroleophila</name>
    <dbReference type="NCBI Taxonomy" id="37331"/>
    <lineage>
        <taxon>Bacteria</taxon>
        <taxon>Bacillati</taxon>
        <taxon>Actinomycetota</taxon>
        <taxon>Actinomycetes</taxon>
        <taxon>Pseudonocardiales</taxon>
        <taxon>Pseudonocardiaceae</taxon>
        <taxon>Pseudonocardia</taxon>
    </lineage>
</organism>
<reference evidence="3 4" key="1">
    <citation type="submission" date="2020-08" db="EMBL/GenBank/DDBJ databases">
        <authorList>
            <person name="Mo P."/>
        </authorList>
    </citation>
    <scope>NUCLEOTIDE SEQUENCE [LARGE SCALE GENOMIC DNA]</scope>
    <source>
        <strain evidence="3 4">CGMCC 4.1532</strain>
    </source>
</reference>
<evidence type="ECO:0000256" key="1">
    <source>
        <dbReference type="SAM" id="MobiDB-lite"/>
    </source>
</evidence>
<feature type="domain" description="FAS1-like dehydratase" evidence="2">
    <location>
        <begin position="73"/>
        <end position="135"/>
    </location>
</feature>
<gene>
    <name evidence="3" type="ORF">H6H00_21370</name>
</gene>
<dbReference type="Proteomes" id="UP000515728">
    <property type="component" value="Chromosome"/>
</dbReference>
<name>A0A7G7MD85_9PSEU</name>
<dbReference type="AlphaFoldDB" id="A0A7G7MD85"/>
<dbReference type="InterPro" id="IPR029069">
    <property type="entry name" value="HotDog_dom_sf"/>
</dbReference>
<accession>A0A7G7MD85</accession>